<gene>
    <name evidence="1" type="ORF">EVAR_24883_1</name>
</gene>
<dbReference type="AlphaFoldDB" id="A0A4C1V5T4"/>
<proteinExistence type="predicted"/>
<comment type="caution">
    <text evidence="1">The sequence shown here is derived from an EMBL/GenBank/DDBJ whole genome shotgun (WGS) entry which is preliminary data.</text>
</comment>
<keyword evidence="2" id="KW-1185">Reference proteome</keyword>
<evidence type="ECO:0000313" key="2">
    <source>
        <dbReference type="Proteomes" id="UP000299102"/>
    </source>
</evidence>
<protein>
    <submittedName>
        <fullName evidence="1">Uncharacterized protein</fullName>
    </submittedName>
</protein>
<dbReference type="EMBL" id="BGZK01000282">
    <property type="protein sequence ID" value="GBP33969.1"/>
    <property type="molecule type" value="Genomic_DNA"/>
</dbReference>
<accession>A0A4C1V5T4</accession>
<dbReference type="Proteomes" id="UP000299102">
    <property type="component" value="Unassembled WGS sequence"/>
</dbReference>
<reference evidence="1 2" key="1">
    <citation type="journal article" date="2019" name="Commun. Biol.">
        <title>The bagworm genome reveals a unique fibroin gene that provides high tensile strength.</title>
        <authorList>
            <person name="Kono N."/>
            <person name="Nakamura H."/>
            <person name="Ohtoshi R."/>
            <person name="Tomita M."/>
            <person name="Numata K."/>
            <person name="Arakawa K."/>
        </authorList>
    </citation>
    <scope>NUCLEOTIDE SEQUENCE [LARGE SCALE GENOMIC DNA]</scope>
</reference>
<name>A0A4C1V5T4_EUMVA</name>
<sequence>MLACADQNGLHAASVATSIRYLNARFQWIPSAWWCNRYPLATGRAGARALPVAKRYLDSIIHSQIVIGAALFTRRIQNGTGFCPSAGSSRKCCY</sequence>
<organism evidence="1 2">
    <name type="scientific">Eumeta variegata</name>
    <name type="common">Bagworm moth</name>
    <name type="synonym">Eumeta japonica</name>
    <dbReference type="NCBI Taxonomy" id="151549"/>
    <lineage>
        <taxon>Eukaryota</taxon>
        <taxon>Metazoa</taxon>
        <taxon>Ecdysozoa</taxon>
        <taxon>Arthropoda</taxon>
        <taxon>Hexapoda</taxon>
        <taxon>Insecta</taxon>
        <taxon>Pterygota</taxon>
        <taxon>Neoptera</taxon>
        <taxon>Endopterygota</taxon>
        <taxon>Lepidoptera</taxon>
        <taxon>Glossata</taxon>
        <taxon>Ditrysia</taxon>
        <taxon>Tineoidea</taxon>
        <taxon>Psychidae</taxon>
        <taxon>Oiketicinae</taxon>
        <taxon>Eumeta</taxon>
    </lineage>
</organism>
<evidence type="ECO:0000313" key="1">
    <source>
        <dbReference type="EMBL" id="GBP33969.1"/>
    </source>
</evidence>